<dbReference type="InterPro" id="IPR007627">
    <property type="entry name" value="RNA_pol_sigma70_r2"/>
</dbReference>
<dbReference type="GO" id="GO:0003677">
    <property type="term" value="F:DNA binding"/>
    <property type="evidence" value="ECO:0007669"/>
    <property type="project" value="UniProtKB-KW"/>
</dbReference>
<sequence length="209" mass="23815">MSNYKVIDDLVKTCKNGQEYPDGSPERESGSTAGQLLVMAFRPLILATLSRSGIHDDQFEDAFQDGVIAFMEGLKKFDPRRGASFNAFIQAHLRQYYRKWQHGQFNHSVKPDTTLDDQVPGRQGLTYAEVLPDKATNLEADYIQREEKSTSRKKLARGLSRLSPSYRSVLEKHYYEGMTQTEIAETEGISPQAVNQRRDRALKKIKKVL</sequence>
<dbReference type="Gene3D" id="1.20.120.1810">
    <property type="match status" value="1"/>
</dbReference>
<dbReference type="CDD" id="cd06171">
    <property type="entry name" value="Sigma70_r4"/>
    <property type="match status" value="1"/>
</dbReference>
<dbReference type="Pfam" id="PF08281">
    <property type="entry name" value="Sigma70_r4_2"/>
    <property type="match status" value="1"/>
</dbReference>
<dbReference type="Pfam" id="PF04542">
    <property type="entry name" value="Sigma70_r2"/>
    <property type="match status" value="1"/>
</dbReference>
<dbReference type="PANTHER" id="PTHR30385">
    <property type="entry name" value="SIGMA FACTOR F FLAGELLAR"/>
    <property type="match status" value="1"/>
</dbReference>
<keyword evidence="3" id="KW-0238">DNA-binding</keyword>
<feature type="domain" description="RNA polymerase sigma factor 70 region 4 type 2" evidence="6">
    <location>
        <begin position="154"/>
        <end position="205"/>
    </location>
</feature>
<accession>A0A4P9CA99</accession>
<keyword evidence="1" id="KW-0805">Transcription regulation</keyword>
<dbReference type="GO" id="GO:0016987">
    <property type="term" value="F:sigma factor activity"/>
    <property type="evidence" value="ECO:0007669"/>
    <property type="project" value="UniProtKB-KW"/>
</dbReference>
<dbReference type="GO" id="GO:0006352">
    <property type="term" value="P:DNA-templated transcription initiation"/>
    <property type="evidence" value="ECO:0007669"/>
    <property type="project" value="InterPro"/>
</dbReference>
<evidence type="ECO:0000313" key="8">
    <source>
        <dbReference type="Proteomes" id="UP000218387"/>
    </source>
</evidence>
<dbReference type="AlphaFoldDB" id="A0A4P9CA99"/>
<evidence type="ECO:0000256" key="2">
    <source>
        <dbReference type="ARBA" id="ARBA00023082"/>
    </source>
</evidence>
<dbReference type="SUPFAM" id="SSF88946">
    <property type="entry name" value="Sigma2 domain of RNA polymerase sigma factors"/>
    <property type="match status" value="1"/>
</dbReference>
<dbReference type="InterPro" id="IPR013249">
    <property type="entry name" value="RNA_pol_sigma70_r4_t2"/>
</dbReference>
<evidence type="ECO:0000256" key="1">
    <source>
        <dbReference type="ARBA" id="ARBA00023015"/>
    </source>
</evidence>
<dbReference type="InterPro" id="IPR036388">
    <property type="entry name" value="WH-like_DNA-bd_sf"/>
</dbReference>
<dbReference type="InterPro" id="IPR013324">
    <property type="entry name" value="RNA_pol_sigma_r3/r4-like"/>
</dbReference>
<evidence type="ECO:0000313" key="7">
    <source>
        <dbReference type="EMBL" id="QCT71622.1"/>
    </source>
</evidence>
<feature type="domain" description="RNA polymerase sigma-70 region 2" evidence="5">
    <location>
        <begin position="37"/>
        <end position="93"/>
    </location>
</feature>
<name>A0A4P9CA99_EUBML</name>
<keyword evidence="4" id="KW-0804">Transcription</keyword>
<reference evidence="7 8" key="1">
    <citation type="submission" date="2018-05" db="EMBL/GenBank/DDBJ databases">
        <title>Genome comparison of Eubacterium sp.</title>
        <authorList>
            <person name="Feng Y."/>
            <person name="Sanchez-Andrea I."/>
            <person name="Stams A.J.M."/>
            <person name="De Vos W.M."/>
        </authorList>
    </citation>
    <scope>NUCLEOTIDE SEQUENCE [LARGE SCALE GENOMIC DNA]</scope>
    <source>
        <strain evidence="7 8">YI</strain>
    </source>
</reference>
<protein>
    <submittedName>
        <fullName evidence="7">Sigma-70 family RNA polymerase sigma factor</fullName>
    </submittedName>
</protein>
<dbReference type="InterPro" id="IPR013325">
    <property type="entry name" value="RNA_pol_sigma_r2"/>
</dbReference>
<dbReference type="RefSeq" id="WP_096918708.1">
    <property type="nucleotide sequence ID" value="NZ_CP029487.1"/>
</dbReference>
<dbReference type="KEGG" id="emt:CPZ25_009895"/>
<dbReference type="InterPro" id="IPR014284">
    <property type="entry name" value="RNA_pol_sigma-70_dom"/>
</dbReference>
<evidence type="ECO:0000259" key="5">
    <source>
        <dbReference type="Pfam" id="PF04542"/>
    </source>
</evidence>
<organism evidence="7 8">
    <name type="scientific">Eubacterium maltosivorans</name>
    <dbReference type="NCBI Taxonomy" id="2041044"/>
    <lineage>
        <taxon>Bacteria</taxon>
        <taxon>Bacillati</taxon>
        <taxon>Bacillota</taxon>
        <taxon>Clostridia</taxon>
        <taxon>Eubacteriales</taxon>
        <taxon>Eubacteriaceae</taxon>
        <taxon>Eubacterium</taxon>
    </lineage>
</organism>
<dbReference type="Gene3D" id="1.10.10.10">
    <property type="entry name" value="Winged helix-like DNA-binding domain superfamily/Winged helix DNA-binding domain"/>
    <property type="match status" value="1"/>
</dbReference>
<evidence type="ECO:0000256" key="4">
    <source>
        <dbReference type="ARBA" id="ARBA00023163"/>
    </source>
</evidence>
<keyword evidence="2" id="KW-0731">Sigma factor</keyword>
<dbReference type="Proteomes" id="UP000218387">
    <property type="component" value="Chromosome"/>
</dbReference>
<proteinExistence type="predicted"/>
<gene>
    <name evidence="7" type="ORF">CPZ25_009895</name>
</gene>
<evidence type="ECO:0000259" key="6">
    <source>
        <dbReference type="Pfam" id="PF08281"/>
    </source>
</evidence>
<evidence type="ECO:0000256" key="3">
    <source>
        <dbReference type="ARBA" id="ARBA00023125"/>
    </source>
</evidence>
<dbReference type="EMBL" id="CP029487">
    <property type="protein sequence ID" value="QCT71622.1"/>
    <property type="molecule type" value="Genomic_DNA"/>
</dbReference>
<dbReference type="NCBIfam" id="TIGR02937">
    <property type="entry name" value="sigma70-ECF"/>
    <property type="match status" value="1"/>
</dbReference>
<keyword evidence="8" id="KW-1185">Reference proteome</keyword>
<dbReference type="SUPFAM" id="SSF88659">
    <property type="entry name" value="Sigma3 and sigma4 domains of RNA polymerase sigma factors"/>
    <property type="match status" value="1"/>
</dbReference>